<dbReference type="OrthoDB" id="1461560at2759"/>
<protein>
    <recommendedName>
        <fullName evidence="4">DUF4283 domain-containing protein</fullName>
    </recommendedName>
</protein>
<keyword evidence="3" id="KW-1185">Reference proteome</keyword>
<feature type="compositionally biased region" description="Basic and acidic residues" evidence="1">
    <location>
        <begin position="351"/>
        <end position="363"/>
    </location>
</feature>
<feature type="compositionally biased region" description="Basic and acidic residues" evidence="1">
    <location>
        <begin position="180"/>
        <end position="198"/>
    </location>
</feature>
<evidence type="ECO:0008006" key="4">
    <source>
        <dbReference type="Google" id="ProtNLM"/>
    </source>
</evidence>
<reference evidence="2 3" key="1">
    <citation type="submission" date="2020-02" db="EMBL/GenBank/DDBJ databases">
        <authorList>
            <person name="Ma Q."/>
            <person name="Huang Y."/>
            <person name="Song X."/>
            <person name="Pei D."/>
        </authorList>
    </citation>
    <scope>NUCLEOTIDE SEQUENCE [LARGE SCALE GENOMIC DNA]</scope>
    <source>
        <strain evidence="2">Sxm20200214</strain>
        <tissue evidence="2">Leaf</tissue>
    </source>
</reference>
<evidence type="ECO:0000313" key="3">
    <source>
        <dbReference type="Proteomes" id="UP000886595"/>
    </source>
</evidence>
<feature type="compositionally biased region" description="Polar residues" evidence="1">
    <location>
        <begin position="289"/>
        <end position="298"/>
    </location>
</feature>
<proteinExistence type="predicted"/>
<feature type="region of interest" description="Disordered" evidence="1">
    <location>
        <begin position="1"/>
        <end position="29"/>
    </location>
</feature>
<dbReference type="Proteomes" id="UP000886595">
    <property type="component" value="Unassembled WGS sequence"/>
</dbReference>
<feature type="compositionally biased region" description="Polar residues" evidence="1">
    <location>
        <begin position="392"/>
        <end position="402"/>
    </location>
</feature>
<evidence type="ECO:0000256" key="1">
    <source>
        <dbReference type="SAM" id="MobiDB-lite"/>
    </source>
</evidence>
<dbReference type="AlphaFoldDB" id="A0A8X7RMR1"/>
<feature type="region of interest" description="Disordered" evidence="1">
    <location>
        <begin position="289"/>
        <end position="402"/>
    </location>
</feature>
<gene>
    <name evidence="2" type="ORF">Bca52824_038618</name>
</gene>
<organism evidence="2 3">
    <name type="scientific">Brassica carinata</name>
    <name type="common">Ethiopian mustard</name>
    <name type="synonym">Abyssinian cabbage</name>
    <dbReference type="NCBI Taxonomy" id="52824"/>
    <lineage>
        <taxon>Eukaryota</taxon>
        <taxon>Viridiplantae</taxon>
        <taxon>Streptophyta</taxon>
        <taxon>Embryophyta</taxon>
        <taxon>Tracheophyta</taxon>
        <taxon>Spermatophyta</taxon>
        <taxon>Magnoliopsida</taxon>
        <taxon>eudicotyledons</taxon>
        <taxon>Gunneridae</taxon>
        <taxon>Pentapetalae</taxon>
        <taxon>rosids</taxon>
        <taxon>malvids</taxon>
        <taxon>Brassicales</taxon>
        <taxon>Brassicaceae</taxon>
        <taxon>Brassiceae</taxon>
        <taxon>Brassica</taxon>
    </lineage>
</organism>
<feature type="region of interest" description="Disordered" evidence="1">
    <location>
        <begin position="180"/>
        <end position="207"/>
    </location>
</feature>
<evidence type="ECO:0000313" key="2">
    <source>
        <dbReference type="EMBL" id="KAG2291949.1"/>
    </source>
</evidence>
<dbReference type="EMBL" id="JAAMPC010000009">
    <property type="protein sequence ID" value="KAG2291949.1"/>
    <property type="molecule type" value="Genomic_DNA"/>
</dbReference>
<feature type="compositionally biased region" description="Pro residues" evidence="1">
    <location>
        <begin position="1"/>
        <end position="10"/>
    </location>
</feature>
<comment type="caution">
    <text evidence="2">The sequence shown here is derived from an EMBL/GenBank/DDBJ whole genome shotgun (WGS) entry which is preliminary data.</text>
</comment>
<sequence>MGSSPPPSDPDLPQSPGKSYSQVAAPGSKDFGDQFSNAVRYSHVDDLQGGVASGYLPEALLSNSKPLWSAYIVGHFMGDAPHISKVHAIVNKIWSFLDRPTKIDAQFISPKTVIPSLLPQFGLTFFGGTIGRTVKLHPNTERCEPLPAIISVRGSGEVISVNYPWLPPRCHGCQKWGHTDKNCSKNKKTKETEEESKKPASLAEGNETDALQAGLETGGETVNENSESIDIEKHVLEVAKLTCDEASAQQSSTKGSEEEQSAMENAVKDIISYKAAIVNIIESENNEASLTIPQSKSPTGRRNHGKSGKGMEGEPPITSSPSRFHLLRNELEEGEVESDSSDEESSAESHAALETRKKMEKQKLGKNKKSQKSNSNVNVGGKKDQNKGAKNKQANHASSLGH</sequence>
<accession>A0A8X7RMR1</accession>
<name>A0A8X7RMR1_BRACI</name>
<feature type="compositionally biased region" description="Acidic residues" evidence="1">
    <location>
        <begin position="332"/>
        <end position="346"/>
    </location>
</feature>